<accession>A0A1Y5Q6A9</accession>
<dbReference type="AlphaFoldDB" id="A0A1Y5Q6A9"/>
<proteinExistence type="predicted"/>
<dbReference type="EMBL" id="FLTS01000001">
    <property type="protein sequence ID" value="SBV37832.1"/>
    <property type="molecule type" value="Genomic_DNA"/>
</dbReference>
<gene>
    <name evidence="1" type="ORF">STPYR_12775</name>
</gene>
<reference evidence="1" key="1">
    <citation type="submission" date="2016-03" db="EMBL/GenBank/DDBJ databases">
        <authorList>
            <person name="Ploux O."/>
        </authorList>
    </citation>
    <scope>NUCLEOTIDE SEQUENCE</scope>
    <source>
        <strain evidence="1">UC10</strain>
    </source>
</reference>
<evidence type="ECO:0008006" key="2">
    <source>
        <dbReference type="Google" id="ProtNLM"/>
    </source>
</evidence>
<organism evidence="1">
    <name type="scientific">uncultured Stenotrophomonas sp</name>
    <dbReference type="NCBI Taxonomy" id="165438"/>
    <lineage>
        <taxon>Bacteria</taxon>
        <taxon>Pseudomonadati</taxon>
        <taxon>Pseudomonadota</taxon>
        <taxon>Gammaproteobacteria</taxon>
        <taxon>Lysobacterales</taxon>
        <taxon>Lysobacteraceae</taxon>
        <taxon>Stenotrophomonas</taxon>
        <taxon>environmental samples</taxon>
    </lineage>
</organism>
<name>A0A1Y5Q6A9_9GAMM</name>
<sequence length="110" mass="12290">MDTEDTMADDIKADELIDPLRDSYAKFIREMEPGIPAHSALQLADTLLTVQMDVLAGKRVSYKAKPAIDGEAIAESWRQGLPVEEVMKLHSCSRSAAYKHHPSKLLRKRA</sequence>
<protein>
    <recommendedName>
        <fullName evidence="2">Mor transcription activator domain-containing protein</fullName>
    </recommendedName>
</protein>
<evidence type="ECO:0000313" key="1">
    <source>
        <dbReference type="EMBL" id="SBV37832.1"/>
    </source>
</evidence>